<dbReference type="Proteomes" id="UP001431776">
    <property type="component" value="Unassembled WGS sequence"/>
</dbReference>
<dbReference type="AlphaFoldDB" id="A0AAW6U242"/>
<comment type="cofactor">
    <cofactor evidence="1">
        <name>Mg(2+)</name>
        <dbReference type="ChEBI" id="CHEBI:18420"/>
    </cofactor>
</comment>
<name>A0AAW6U242_9BACT</name>
<proteinExistence type="inferred from homology"/>
<keyword evidence="17" id="KW-0472">Membrane</keyword>
<dbReference type="InterPro" id="IPR003029">
    <property type="entry name" value="S1_domain"/>
</dbReference>
<dbReference type="Pfam" id="PF10150">
    <property type="entry name" value="RNase_E_G"/>
    <property type="match status" value="1"/>
</dbReference>
<dbReference type="CDD" id="cd04453">
    <property type="entry name" value="S1_RNase_E"/>
    <property type="match status" value="1"/>
</dbReference>
<dbReference type="SUPFAM" id="SSF50249">
    <property type="entry name" value="Nucleic acid-binding proteins"/>
    <property type="match status" value="1"/>
</dbReference>
<evidence type="ECO:0000256" key="1">
    <source>
        <dbReference type="ARBA" id="ARBA00001946"/>
    </source>
</evidence>
<comment type="subcellular location">
    <subcellularLocation>
        <location evidence="2">Cytoplasm</location>
    </subcellularLocation>
</comment>
<dbReference type="GO" id="GO:0004540">
    <property type="term" value="F:RNA nuclease activity"/>
    <property type="evidence" value="ECO:0007669"/>
    <property type="project" value="InterPro"/>
</dbReference>
<evidence type="ECO:0000256" key="2">
    <source>
        <dbReference type="ARBA" id="ARBA00004496"/>
    </source>
</evidence>
<comment type="caution">
    <text evidence="19">The sequence shown here is derived from an EMBL/GenBank/DDBJ whole genome shotgun (WGS) entry which is preliminary data.</text>
</comment>
<dbReference type="PANTHER" id="PTHR30001:SF1">
    <property type="entry name" value="RIBONUCLEASE E_G-LIKE PROTEIN, CHLOROPLASTIC"/>
    <property type="match status" value="1"/>
</dbReference>
<dbReference type="RefSeq" id="WP_349245148.1">
    <property type="nucleotide sequence ID" value="NZ_JASCXX010000013.1"/>
</dbReference>
<evidence type="ECO:0000256" key="16">
    <source>
        <dbReference type="ARBA" id="ARBA00022884"/>
    </source>
</evidence>
<evidence type="ECO:0000256" key="11">
    <source>
        <dbReference type="ARBA" id="ARBA00022723"/>
    </source>
</evidence>
<keyword evidence="16" id="KW-0694">RNA-binding</keyword>
<evidence type="ECO:0000256" key="7">
    <source>
        <dbReference type="ARBA" id="ARBA00022519"/>
    </source>
</evidence>
<dbReference type="InterPro" id="IPR012340">
    <property type="entry name" value="NA-bd_OB-fold"/>
</dbReference>
<accession>A0AAW6U242</accession>
<evidence type="ECO:0000313" key="19">
    <source>
        <dbReference type="EMBL" id="MDI6449739.1"/>
    </source>
</evidence>
<dbReference type="SMART" id="SM00316">
    <property type="entry name" value="S1"/>
    <property type="match status" value="1"/>
</dbReference>
<evidence type="ECO:0000256" key="15">
    <source>
        <dbReference type="ARBA" id="ARBA00022842"/>
    </source>
</evidence>
<keyword evidence="15" id="KW-0460">Magnesium</keyword>
<evidence type="ECO:0000256" key="3">
    <source>
        <dbReference type="ARBA" id="ARBA00005663"/>
    </source>
</evidence>
<keyword evidence="6" id="KW-0963">Cytoplasm</keyword>
<dbReference type="GO" id="GO:0004519">
    <property type="term" value="F:endonuclease activity"/>
    <property type="evidence" value="ECO:0007669"/>
    <property type="project" value="UniProtKB-KW"/>
</dbReference>
<keyword evidence="9" id="KW-0819">tRNA processing</keyword>
<reference evidence="19" key="1">
    <citation type="submission" date="2023-05" db="EMBL/GenBank/DDBJ databases">
        <title>Anaerotaeda fermentans gen. nov., sp. nov., a novel anaerobic planctomycete of the new family within the order Sedimentisphaerales isolated from Taman Peninsula, Russia.</title>
        <authorList>
            <person name="Khomyakova M.A."/>
            <person name="Merkel A.Y."/>
            <person name="Slobodkin A.I."/>
        </authorList>
    </citation>
    <scope>NUCLEOTIDE SEQUENCE</scope>
    <source>
        <strain evidence="19">M17dextr</strain>
    </source>
</reference>
<keyword evidence="7" id="KW-0997">Cell inner membrane</keyword>
<dbReference type="InterPro" id="IPR019307">
    <property type="entry name" value="RNA-bd_AU-1/RNase_E/G"/>
</dbReference>
<keyword evidence="14" id="KW-0378">Hydrolase</keyword>
<dbReference type="Pfam" id="PF20833">
    <property type="entry name" value="RNase_E_G_Thio"/>
    <property type="match status" value="1"/>
</dbReference>
<gene>
    <name evidence="19" type="ORF">QJ522_11840</name>
</gene>
<comment type="similarity">
    <text evidence="3">Belongs to the RNase E/G family. RNase G subfamily.</text>
</comment>
<dbReference type="GO" id="GO:0016787">
    <property type="term" value="F:hydrolase activity"/>
    <property type="evidence" value="ECO:0007669"/>
    <property type="project" value="UniProtKB-KW"/>
</dbReference>
<dbReference type="PANTHER" id="PTHR30001">
    <property type="entry name" value="RIBONUCLEASE"/>
    <property type="match status" value="1"/>
</dbReference>
<evidence type="ECO:0000256" key="8">
    <source>
        <dbReference type="ARBA" id="ARBA00022552"/>
    </source>
</evidence>
<evidence type="ECO:0000256" key="9">
    <source>
        <dbReference type="ARBA" id="ARBA00022694"/>
    </source>
</evidence>
<dbReference type="PROSITE" id="PS50126">
    <property type="entry name" value="S1"/>
    <property type="match status" value="1"/>
</dbReference>
<sequence>MSREMLINVAEREECRVAVVENGSLEELYVERASVGAHVGNIYKGRVVNIESGIQAAFIDIGIDRNGFLHISDVHPRYFPNMKSNVLENIGRRQALKDRPPMQNCLRRGQELVVQVTKEGLKTKGPTLSTYLALPGKHLVMMPWMKGYGISHKIEDEQERKRLAEVFDESGSPKGTGYIIRTAGQGASKRDIQNDLRYLKRLWHAVQTRIDSEKAPGDIYQESDLVIRALRDVLNTKVTKIVCDSDSTVRKIKDFLSIAMPRLKPKLMHYDGKIPLFHKYQIEGEIAKVQSRSVELKCGGSIVIEQTEALVSIDVNSGRHRKQEGAEQTAFESNMEAAVEIARQLRLRDLGGLIVCDFIDMRSQKHRKEVERAFREAVRTDRARAKILRISRFGVIEMTRQRMRPSLHLSTYLACPHCAGTGFVKSHESLALEIIRLLNLAVSQEHIKRIELSVSPEVADYLQNEKRTAIAQIEQLAEKRVIIHSSPDCVGEERQLICYNERGGEVKL</sequence>
<keyword evidence="12" id="KW-0699">rRNA-binding</keyword>
<dbReference type="InterPro" id="IPR048583">
    <property type="entry name" value="RNase_E_G_thioredoxin-like"/>
</dbReference>
<dbReference type="GO" id="GO:0006364">
    <property type="term" value="P:rRNA processing"/>
    <property type="evidence" value="ECO:0007669"/>
    <property type="project" value="UniProtKB-KW"/>
</dbReference>
<dbReference type="EMBL" id="JASCXX010000013">
    <property type="protein sequence ID" value="MDI6449739.1"/>
    <property type="molecule type" value="Genomic_DNA"/>
</dbReference>
<keyword evidence="5" id="KW-1003">Cell membrane</keyword>
<evidence type="ECO:0000256" key="14">
    <source>
        <dbReference type="ARBA" id="ARBA00022801"/>
    </source>
</evidence>
<dbReference type="Gene3D" id="2.40.50.140">
    <property type="entry name" value="Nucleic acid-binding proteins"/>
    <property type="match status" value="1"/>
</dbReference>
<evidence type="ECO:0000256" key="10">
    <source>
        <dbReference type="ARBA" id="ARBA00022722"/>
    </source>
</evidence>
<evidence type="ECO:0000313" key="20">
    <source>
        <dbReference type="Proteomes" id="UP001431776"/>
    </source>
</evidence>
<evidence type="ECO:0000256" key="12">
    <source>
        <dbReference type="ARBA" id="ARBA00022730"/>
    </source>
</evidence>
<dbReference type="GO" id="GO:0005737">
    <property type="term" value="C:cytoplasm"/>
    <property type="evidence" value="ECO:0007669"/>
    <property type="project" value="UniProtKB-SubCell"/>
</dbReference>
<evidence type="ECO:0000256" key="17">
    <source>
        <dbReference type="ARBA" id="ARBA00023136"/>
    </source>
</evidence>
<dbReference type="GO" id="GO:0008033">
    <property type="term" value="P:tRNA processing"/>
    <property type="evidence" value="ECO:0007669"/>
    <property type="project" value="UniProtKB-KW"/>
</dbReference>
<dbReference type="GO" id="GO:0019843">
    <property type="term" value="F:rRNA binding"/>
    <property type="evidence" value="ECO:0007669"/>
    <property type="project" value="UniProtKB-KW"/>
</dbReference>
<protein>
    <recommendedName>
        <fullName evidence="4">Ribonuclease G</fullName>
    </recommendedName>
</protein>
<evidence type="ECO:0000256" key="5">
    <source>
        <dbReference type="ARBA" id="ARBA00022475"/>
    </source>
</evidence>
<feature type="domain" description="S1 motif" evidence="18">
    <location>
        <begin position="40"/>
        <end position="131"/>
    </location>
</feature>
<dbReference type="Gene3D" id="3.40.1260.20">
    <property type="entry name" value="Ribonuclease E, catalytic domain"/>
    <property type="match status" value="1"/>
</dbReference>
<evidence type="ECO:0000259" key="18">
    <source>
        <dbReference type="PROSITE" id="PS50126"/>
    </source>
</evidence>
<organism evidence="19 20">
    <name type="scientific">Anaerobaca lacustris</name>
    <dbReference type="NCBI Taxonomy" id="3044600"/>
    <lineage>
        <taxon>Bacteria</taxon>
        <taxon>Pseudomonadati</taxon>
        <taxon>Planctomycetota</taxon>
        <taxon>Phycisphaerae</taxon>
        <taxon>Sedimentisphaerales</taxon>
        <taxon>Anaerobacaceae</taxon>
        <taxon>Anaerobaca</taxon>
    </lineage>
</organism>
<dbReference type="GO" id="GO:0046872">
    <property type="term" value="F:metal ion binding"/>
    <property type="evidence" value="ECO:0007669"/>
    <property type="project" value="UniProtKB-KW"/>
</dbReference>
<keyword evidence="20" id="KW-1185">Reference proteome</keyword>
<keyword evidence="10" id="KW-0540">Nuclease</keyword>
<evidence type="ECO:0000256" key="13">
    <source>
        <dbReference type="ARBA" id="ARBA00022759"/>
    </source>
</evidence>
<dbReference type="NCBIfam" id="TIGR00757">
    <property type="entry name" value="RNaseEG"/>
    <property type="match status" value="1"/>
</dbReference>
<keyword evidence="8" id="KW-0698">rRNA processing</keyword>
<evidence type="ECO:0000256" key="6">
    <source>
        <dbReference type="ARBA" id="ARBA00022490"/>
    </source>
</evidence>
<evidence type="ECO:0000256" key="4">
    <source>
        <dbReference type="ARBA" id="ARBA00017719"/>
    </source>
</evidence>
<keyword evidence="13" id="KW-0255">Endonuclease</keyword>
<keyword evidence="11" id="KW-0479">Metal-binding</keyword>
<dbReference type="InterPro" id="IPR004659">
    <property type="entry name" value="RNase_E/G"/>
</dbReference>